<keyword evidence="2" id="KW-1185">Reference proteome</keyword>
<feature type="non-terminal residue" evidence="1">
    <location>
        <position position="1"/>
    </location>
</feature>
<evidence type="ECO:0000313" key="1">
    <source>
        <dbReference type="EMBL" id="EGN91443.1"/>
    </source>
</evidence>
<dbReference type="EMBL" id="GL945707">
    <property type="protein sequence ID" value="EGN91443.1"/>
    <property type="molecule type" value="Genomic_DNA"/>
</dbReference>
<dbReference type="Proteomes" id="UP000008063">
    <property type="component" value="Unassembled WGS sequence"/>
</dbReference>
<gene>
    <name evidence="1" type="ORF">SERLA73DRAFT_67393</name>
</gene>
<organism evidence="2">
    <name type="scientific">Serpula lacrymans var. lacrymans (strain S7.3)</name>
    <name type="common">Dry rot fungus</name>
    <dbReference type="NCBI Taxonomy" id="936435"/>
    <lineage>
        <taxon>Eukaryota</taxon>
        <taxon>Fungi</taxon>
        <taxon>Dikarya</taxon>
        <taxon>Basidiomycota</taxon>
        <taxon>Agaricomycotina</taxon>
        <taxon>Agaricomycetes</taxon>
        <taxon>Agaricomycetidae</taxon>
        <taxon>Boletales</taxon>
        <taxon>Coniophorineae</taxon>
        <taxon>Serpulaceae</taxon>
        <taxon>Serpula</taxon>
    </lineage>
</organism>
<dbReference type="InParanoid" id="F8QJS7"/>
<evidence type="ECO:0000313" key="2">
    <source>
        <dbReference type="Proteomes" id="UP000008063"/>
    </source>
</evidence>
<dbReference type="AlphaFoldDB" id="F8QJS7"/>
<proteinExistence type="predicted"/>
<name>F8QJS7_SERL3</name>
<reference evidence="2" key="1">
    <citation type="journal article" date="2011" name="Science">
        <title>The plant cell wall-decomposing machinery underlies the functional diversity of forest fungi.</title>
        <authorList>
            <person name="Eastwood D.C."/>
            <person name="Floudas D."/>
            <person name="Binder M."/>
            <person name="Majcherczyk A."/>
            <person name="Schneider P."/>
            <person name="Aerts A."/>
            <person name="Asiegbu F.O."/>
            <person name="Baker S.E."/>
            <person name="Barry K."/>
            <person name="Bendiksby M."/>
            <person name="Blumentritt M."/>
            <person name="Coutinho P.M."/>
            <person name="Cullen D."/>
            <person name="de Vries R.P."/>
            <person name="Gathman A."/>
            <person name="Goodell B."/>
            <person name="Henrissat B."/>
            <person name="Ihrmark K."/>
            <person name="Kauserud H."/>
            <person name="Kohler A."/>
            <person name="LaButti K."/>
            <person name="Lapidus A."/>
            <person name="Lavin J.L."/>
            <person name="Lee Y.-H."/>
            <person name="Lindquist E."/>
            <person name="Lilly W."/>
            <person name="Lucas S."/>
            <person name="Morin E."/>
            <person name="Murat C."/>
            <person name="Oguiza J.A."/>
            <person name="Park J."/>
            <person name="Pisabarro A.G."/>
            <person name="Riley R."/>
            <person name="Rosling A."/>
            <person name="Salamov A."/>
            <person name="Schmidt O."/>
            <person name="Schmutz J."/>
            <person name="Skrede I."/>
            <person name="Stenlid J."/>
            <person name="Wiebenga A."/>
            <person name="Xie X."/>
            <person name="Kuees U."/>
            <person name="Hibbett D.S."/>
            <person name="Hoffmeister D."/>
            <person name="Hoegberg N."/>
            <person name="Martin F."/>
            <person name="Grigoriev I.V."/>
            <person name="Watkinson S.C."/>
        </authorList>
    </citation>
    <scope>NUCLEOTIDE SEQUENCE [LARGE SCALE GENOMIC DNA]</scope>
    <source>
        <strain evidence="2">strain S7.3</strain>
    </source>
</reference>
<protein>
    <submittedName>
        <fullName evidence="1">Uncharacterized protein</fullName>
    </submittedName>
</protein>
<dbReference type="OrthoDB" id="3246013at2759"/>
<accession>F8QJS7</accession>
<sequence length="55" mass="6286">RQHSLTHYPLLICQFGAPNSLCLSITEAKHIKAVKEPWRHSSHYEALGQMLTTNQ</sequence>
<dbReference type="HOGENOM" id="CLU_006344_6_3_1"/>